<proteinExistence type="predicted"/>
<keyword evidence="1" id="KW-0479">Metal-binding</keyword>
<dbReference type="Proteomes" id="UP000813463">
    <property type="component" value="Chromosome 4"/>
</dbReference>
<evidence type="ECO:0000256" key="1">
    <source>
        <dbReference type="ARBA" id="ARBA00022723"/>
    </source>
</evidence>
<sequence length="126" mass="13343">MAQGICSAKLGLFLGVAILCLLTITKPVVATDFTVGDVAGWTFNVNNWPNGKSFKVGDVLGFNYNKEMHNVVVVSKEGYDSCTAPAGSKVYQTGNDKIRLASGQSYFICSFPGHCDGGMKIAINAA</sequence>
<feature type="signal peptide" evidence="6">
    <location>
        <begin position="1"/>
        <end position="30"/>
    </location>
</feature>
<dbReference type="InterPro" id="IPR003245">
    <property type="entry name" value="Phytocyanin_dom"/>
</dbReference>
<dbReference type="OrthoDB" id="1934652at2759"/>
<feature type="chain" id="PRO_5040160365" description="Basic blue protein" evidence="6">
    <location>
        <begin position="31"/>
        <end position="126"/>
    </location>
</feature>
<dbReference type="InterPro" id="IPR039391">
    <property type="entry name" value="Phytocyanin-like"/>
</dbReference>
<reference evidence="8" key="1">
    <citation type="journal article" date="2021" name="Nat. Commun.">
        <title>Genomic analyses provide insights into spinach domestication and the genetic basis of agronomic traits.</title>
        <authorList>
            <person name="Cai X."/>
            <person name="Sun X."/>
            <person name="Xu C."/>
            <person name="Sun H."/>
            <person name="Wang X."/>
            <person name="Ge C."/>
            <person name="Zhang Z."/>
            <person name="Wang Q."/>
            <person name="Fei Z."/>
            <person name="Jiao C."/>
            <person name="Wang Q."/>
        </authorList>
    </citation>
    <scope>NUCLEOTIDE SEQUENCE [LARGE SCALE GENOMIC DNA]</scope>
    <source>
        <strain evidence="8">cv. Varoflay</strain>
    </source>
</reference>
<evidence type="ECO:0000313" key="8">
    <source>
        <dbReference type="Proteomes" id="UP000813463"/>
    </source>
</evidence>
<protein>
    <recommendedName>
        <fullName evidence="4">Basic blue protein</fullName>
    </recommendedName>
    <alternativeName>
        <fullName evidence="5">Plantacyanin</fullName>
    </alternativeName>
</protein>
<keyword evidence="2" id="KW-0186">Copper</keyword>
<keyword evidence="3" id="KW-1015">Disulfide bond</keyword>
<evidence type="ECO:0000256" key="3">
    <source>
        <dbReference type="ARBA" id="ARBA00023157"/>
    </source>
</evidence>
<keyword evidence="8" id="KW-1185">Reference proteome</keyword>
<dbReference type="Pfam" id="PF02298">
    <property type="entry name" value="Cu_bind_like"/>
    <property type="match status" value="1"/>
</dbReference>
<evidence type="ECO:0000256" key="5">
    <source>
        <dbReference type="ARBA" id="ARBA00082491"/>
    </source>
</evidence>
<reference evidence="9" key="2">
    <citation type="submission" date="2025-08" db="UniProtKB">
        <authorList>
            <consortium name="RefSeq"/>
        </authorList>
    </citation>
    <scope>IDENTIFICATION</scope>
    <source>
        <tissue evidence="9">Leaf</tissue>
    </source>
</reference>
<dbReference type="PANTHER" id="PTHR33021:SF341">
    <property type="entry name" value="BASIC BLUE PROTEIN-LIKE"/>
    <property type="match status" value="1"/>
</dbReference>
<dbReference type="InterPro" id="IPR008972">
    <property type="entry name" value="Cupredoxin"/>
</dbReference>
<dbReference type="GO" id="GO:0005886">
    <property type="term" value="C:plasma membrane"/>
    <property type="evidence" value="ECO:0000318"/>
    <property type="project" value="GO_Central"/>
</dbReference>
<evidence type="ECO:0000256" key="2">
    <source>
        <dbReference type="ARBA" id="ARBA00023008"/>
    </source>
</evidence>
<dbReference type="PROSITE" id="PS51485">
    <property type="entry name" value="PHYTOCYANIN"/>
    <property type="match status" value="1"/>
</dbReference>
<dbReference type="PANTHER" id="PTHR33021">
    <property type="entry name" value="BLUE COPPER PROTEIN"/>
    <property type="match status" value="1"/>
</dbReference>
<dbReference type="CDD" id="cd11013">
    <property type="entry name" value="Plantacyanin"/>
    <property type="match status" value="1"/>
</dbReference>
<accession>A0A9R0JP99</accession>
<gene>
    <name evidence="9" type="primary">LOC110781818</name>
</gene>
<organism evidence="8 9">
    <name type="scientific">Spinacia oleracea</name>
    <name type="common">Spinach</name>
    <dbReference type="NCBI Taxonomy" id="3562"/>
    <lineage>
        <taxon>Eukaryota</taxon>
        <taxon>Viridiplantae</taxon>
        <taxon>Streptophyta</taxon>
        <taxon>Embryophyta</taxon>
        <taxon>Tracheophyta</taxon>
        <taxon>Spermatophyta</taxon>
        <taxon>Magnoliopsida</taxon>
        <taxon>eudicotyledons</taxon>
        <taxon>Gunneridae</taxon>
        <taxon>Pentapetalae</taxon>
        <taxon>Caryophyllales</taxon>
        <taxon>Chenopodiaceae</taxon>
        <taxon>Chenopodioideae</taxon>
        <taxon>Anserineae</taxon>
        <taxon>Spinacia</taxon>
    </lineage>
</organism>
<evidence type="ECO:0000259" key="7">
    <source>
        <dbReference type="PROSITE" id="PS51485"/>
    </source>
</evidence>
<dbReference type="PROSITE" id="PS00196">
    <property type="entry name" value="COPPER_BLUE"/>
    <property type="match status" value="1"/>
</dbReference>
<evidence type="ECO:0000256" key="6">
    <source>
        <dbReference type="SAM" id="SignalP"/>
    </source>
</evidence>
<dbReference type="Gene3D" id="2.60.40.420">
    <property type="entry name" value="Cupredoxins - blue copper proteins"/>
    <property type="match status" value="1"/>
</dbReference>
<dbReference type="InterPro" id="IPR028871">
    <property type="entry name" value="BlueCu_1_BS"/>
</dbReference>
<dbReference type="InterPro" id="IPR041844">
    <property type="entry name" value="Plantacyanin"/>
</dbReference>
<evidence type="ECO:0000256" key="4">
    <source>
        <dbReference type="ARBA" id="ARBA00071970"/>
    </source>
</evidence>
<dbReference type="FunFam" id="2.60.40.420:FF:000013">
    <property type="entry name" value="basic blue protein-like"/>
    <property type="match status" value="1"/>
</dbReference>
<evidence type="ECO:0000313" key="9">
    <source>
        <dbReference type="RefSeq" id="XP_021841560.1"/>
    </source>
</evidence>
<keyword evidence="6" id="KW-0732">Signal</keyword>
<dbReference type="SUPFAM" id="SSF49503">
    <property type="entry name" value="Cupredoxins"/>
    <property type="match status" value="1"/>
</dbReference>
<dbReference type="GO" id="GO:0046872">
    <property type="term" value="F:metal ion binding"/>
    <property type="evidence" value="ECO:0007669"/>
    <property type="project" value="UniProtKB-KW"/>
</dbReference>
<dbReference type="GO" id="GO:0009055">
    <property type="term" value="F:electron transfer activity"/>
    <property type="evidence" value="ECO:0007669"/>
    <property type="project" value="InterPro"/>
</dbReference>
<feature type="domain" description="Phytocyanin" evidence="7">
    <location>
        <begin position="31"/>
        <end position="126"/>
    </location>
</feature>
<name>A0A9R0JP99_SPIOL</name>
<dbReference type="AlphaFoldDB" id="A0A9R0JP99"/>
<dbReference type="RefSeq" id="XP_021841560.1">
    <property type="nucleotide sequence ID" value="XM_021985868.2"/>
</dbReference>
<dbReference type="GeneID" id="110781818"/>
<dbReference type="KEGG" id="soe:110781818"/>